<sequence length="232" mass="27129">MFEGGKFADFLVSQRLRLRFFASYVQGQSQEKNIREYFYYVDHNGFLFLDDARMKNFTSCYKGTDEFNTYYSSWEVLNAGIVTNFENKGFLTFFFKHLRKNDTLRYSIEFPYISLCGCERNFLRCEDVPVVYTKIVKIDNSDEERLAYCNSHDALSVKFDPSKISVDSKSGRVYYPANENLGGVGLVAWPLAAEFSKFFVVDENKTPIKIKWHEKEYDLSDELIGLLKMKKT</sequence>
<organism evidence="2 3">
    <name type="scientific">Romanomermis culicivorax</name>
    <name type="common">Nematode worm</name>
    <dbReference type="NCBI Taxonomy" id="13658"/>
    <lineage>
        <taxon>Eukaryota</taxon>
        <taxon>Metazoa</taxon>
        <taxon>Ecdysozoa</taxon>
        <taxon>Nematoda</taxon>
        <taxon>Enoplea</taxon>
        <taxon>Dorylaimia</taxon>
        <taxon>Mermithida</taxon>
        <taxon>Mermithoidea</taxon>
        <taxon>Mermithidae</taxon>
        <taxon>Romanomermis</taxon>
    </lineage>
</organism>
<reference evidence="3" key="1">
    <citation type="submission" date="2022-11" db="UniProtKB">
        <authorList>
            <consortium name="WormBaseParasite"/>
        </authorList>
    </citation>
    <scope>IDENTIFICATION</scope>
</reference>
<dbReference type="AlphaFoldDB" id="A0A915HSQ0"/>
<comment type="similarity">
    <text evidence="1">Belongs to the UPF0598 family.</text>
</comment>
<dbReference type="OMA" id="IKNFTSC"/>
<evidence type="ECO:0000256" key="1">
    <source>
        <dbReference type="ARBA" id="ARBA00006322"/>
    </source>
</evidence>
<accession>A0A915HSQ0</accession>
<dbReference type="Pfam" id="PF14956">
    <property type="entry name" value="DUF4505"/>
    <property type="match status" value="2"/>
</dbReference>
<keyword evidence="2" id="KW-1185">Reference proteome</keyword>
<dbReference type="WBParaSite" id="nRc.2.0.1.t04402-RA">
    <property type="protein sequence ID" value="nRc.2.0.1.t04402-RA"/>
    <property type="gene ID" value="nRc.2.0.1.g04402"/>
</dbReference>
<proteinExistence type="inferred from homology"/>
<dbReference type="PANTHER" id="PTHR31449:SF3">
    <property type="entry name" value="UPF0598 PROTEIN C8ORF82"/>
    <property type="match status" value="1"/>
</dbReference>
<name>A0A915HSQ0_ROMCU</name>
<dbReference type="InterPro" id="IPR028108">
    <property type="entry name" value="DUF4505"/>
</dbReference>
<dbReference type="PANTHER" id="PTHR31449">
    <property type="entry name" value="UPF0598 PROTEIN C8ORF82"/>
    <property type="match status" value="1"/>
</dbReference>
<evidence type="ECO:0000313" key="2">
    <source>
        <dbReference type="Proteomes" id="UP000887565"/>
    </source>
</evidence>
<dbReference type="Proteomes" id="UP000887565">
    <property type="component" value="Unplaced"/>
</dbReference>
<protein>
    <submittedName>
        <fullName evidence="3">Uncharacterized protein</fullName>
    </submittedName>
</protein>
<evidence type="ECO:0000313" key="3">
    <source>
        <dbReference type="WBParaSite" id="nRc.2.0.1.t04402-RA"/>
    </source>
</evidence>